<organism evidence="3 4">
    <name type="scientific">Kineococcus gynurae</name>
    <dbReference type="NCBI Taxonomy" id="452979"/>
    <lineage>
        <taxon>Bacteria</taxon>
        <taxon>Bacillati</taxon>
        <taxon>Actinomycetota</taxon>
        <taxon>Actinomycetes</taxon>
        <taxon>Kineosporiales</taxon>
        <taxon>Kineosporiaceae</taxon>
        <taxon>Kineococcus</taxon>
    </lineage>
</organism>
<gene>
    <name evidence="3" type="ORF">ACFFVI_05050</name>
</gene>
<reference evidence="3 4" key="1">
    <citation type="submission" date="2024-09" db="EMBL/GenBank/DDBJ databases">
        <authorList>
            <person name="Sun Q."/>
            <person name="Mori K."/>
        </authorList>
    </citation>
    <scope>NUCLEOTIDE SEQUENCE [LARGE SCALE GENOMIC DNA]</scope>
    <source>
        <strain evidence="3 4">TISTR 1856</strain>
    </source>
</reference>
<evidence type="ECO:0000313" key="3">
    <source>
        <dbReference type="EMBL" id="MFB9376328.1"/>
    </source>
</evidence>
<dbReference type="Proteomes" id="UP001589748">
    <property type="component" value="Unassembled WGS sequence"/>
</dbReference>
<proteinExistence type="predicted"/>
<comment type="caution">
    <text evidence="3">The sequence shown here is derived from an EMBL/GenBank/DDBJ whole genome shotgun (WGS) entry which is preliminary data.</text>
</comment>
<feature type="transmembrane region" description="Helical" evidence="1">
    <location>
        <begin position="56"/>
        <end position="79"/>
    </location>
</feature>
<keyword evidence="4" id="KW-1185">Reference proteome</keyword>
<name>A0ABV5LQL2_9ACTN</name>
<keyword evidence="1" id="KW-0472">Membrane</keyword>
<dbReference type="Pfam" id="PF10756">
    <property type="entry name" value="bPH_6"/>
    <property type="match status" value="1"/>
</dbReference>
<feature type="domain" description="Low molecular weight protein antigen 6 PH" evidence="2">
    <location>
        <begin position="76"/>
        <end position="143"/>
    </location>
</feature>
<sequence length="156" mass="16835">MPPVSADGTVSTRAFRPRRARWVGYPLAALVMASMIAMSVALTVDPEATWTPLDTISALLFGVVVAGGLVRLVGVRALVTREALVVRNVVFTRRVDWDGIVGVRFGGAGPWLTLDTDDGENIPVMAVQRADGKAAEDEAMRLARLVDQRSPRPPRD</sequence>
<evidence type="ECO:0000256" key="1">
    <source>
        <dbReference type="SAM" id="Phobius"/>
    </source>
</evidence>
<feature type="transmembrane region" description="Helical" evidence="1">
    <location>
        <begin position="22"/>
        <end position="44"/>
    </location>
</feature>
<evidence type="ECO:0000313" key="4">
    <source>
        <dbReference type="Proteomes" id="UP001589748"/>
    </source>
</evidence>
<dbReference type="RefSeq" id="WP_380138510.1">
    <property type="nucleotide sequence ID" value="NZ_JBHLUI010000009.1"/>
</dbReference>
<protein>
    <submittedName>
        <fullName evidence="3">PH domain-containing protein</fullName>
    </submittedName>
</protein>
<evidence type="ECO:0000259" key="2">
    <source>
        <dbReference type="Pfam" id="PF10756"/>
    </source>
</evidence>
<keyword evidence="1" id="KW-0812">Transmembrane</keyword>
<dbReference type="InterPro" id="IPR019692">
    <property type="entry name" value="CFP-6_PH"/>
</dbReference>
<keyword evidence="1" id="KW-1133">Transmembrane helix</keyword>
<dbReference type="EMBL" id="JBHMDM010000003">
    <property type="protein sequence ID" value="MFB9376328.1"/>
    <property type="molecule type" value="Genomic_DNA"/>
</dbReference>
<accession>A0ABV5LQL2</accession>